<dbReference type="PROSITE" id="PS51257">
    <property type="entry name" value="PROKAR_LIPOPROTEIN"/>
    <property type="match status" value="1"/>
</dbReference>
<dbReference type="EMBL" id="JAULUE010002049">
    <property type="protein sequence ID" value="KAK5906746.1"/>
    <property type="molecule type" value="Genomic_DNA"/>
</dbReference>
<evidence type="ECO:0000256" key="1">
    <source>
        <dbReference type="SAM" id="MobiDB-lite"/>
    </source>
</evidence>
<feature type="region of interest" description="Disordered" evidence="1">
    <location>
        <begin position="25"/>
        <end position="69"/>
    </location>
</feature>
<feature type="compositionally biased region" description="Gly residues" evidence="1">
    <location>
        <begin position="39"/>
        <end position="54"/>
    </location>
</feature>
<keyword evidence="3" id="KW-1185">Reference proteome</keyword>
<comment type="caution">
    <text evidence="2">The sequence shown here is derived from an EMBL/GenBank/DDBJ whole genome shotgun (WGS) entry which is preliminary data.</text>
</comment>
<dbReference type="AlphaFoldDB" id="A0AAN8CMU9"/>
<gene>
    <name evidence="2" type="ORF">CesoFtcFv8_004662</name>
</gene>
<feature type="region of interest" description="Disordered" evidence="1">
    <location>
        <begin position="100"/>
        <end position="120"/>
    </location>
</feature>
<sequence length="120" mass="12572">MGGCREGGGETRFLTGAGVLLSCNLSSDSKERSKRGPARGPGGGRRRGAGAGGEAKGHAEGGERPDSLSCSLPRNVLCGMGRVLQPLLWGPHWHLWEHRAPCLNDPQPPSPPFVGVSQHT</sequence>
<evidence type="ECO:0000313" key="3">
    <source>
        <dbReference type="Proteomes" id="UP001335648"/>
    </source>
</evidence>
<organism evidence="2 3">
    <name type="scientific">Champsocephalus esox</name>
    <name type="common">pike icefish</name>
    <dbReference type="NCBI Taxonomy" id="159716"/>
    <lineage>
        <taxon>Eukaryota</taxon>
        <taxon>Metazoa</taxon>
        <taxon>Chordata</taxon>
        <taxon>Craniata</taxon>
        <taxon>Vertebrata</taxon>
        <taxon>Euteleostomi</taxon>
        <taxon>Actinopterygii</taxon>
        <taxon>Neopterygii</taxon>
        <taxon>Teleostei</taxon>
        <taxon>Neoteleostei</taxon>
        <taxon>Acanthomorphata</taxon>
        <taxon>Eupercaria</taxon>
        <taxon>Perciformes</taxon>
        <taxon>Notothenioidei</taxon>
        <taxon>Channichthyidae</taxon>
        <taxon>Champsocephalus</taxon>
    </lineage>
</organism>
<evidence type="ECO:0000313" key="2">
    <source>
        <dbReference type="EMBL" id="KAK5906746.1"/>
    </source>
</evidence>
<name>A0AAN8CMU9_9TELE</name>
<protein>
    <submittedName>
        <fullName evidence="2">Uncharacterized protein</fullName>
    </submittedName>
</protein>
<feature type="compositionally biased region" description="Basic and acidic residues" evidence="1">
    <location>
        <begin position="55"/>
        <end position="66"/>
    </location>
</feature>
<dbReference type="Proteomes" id="UP001335648">
    <property type="component" value="Unassembled WGS sequence"/>
</dbReference>
<proteinExistence type="predicted"/>
<reference evidence="2 3" key="1">
    <citation type="journal article" date="2023" name="Mol. Biol. Evol.">
        <title>Genomics of Secondarily Temperate Adaptation in the Only Non-Antarctic Icefish.</title>
        <authorList>
            <person name="Rivera-Colon A.G."/>
            <person name="Rayamajhi N."/>
            <person name="Minhas B.F."/>
            <person name="Madrigal G."/>
            <person name="Bilyk K.T."/>
            <person name="Yoon V."/>
            <person name="Hune M."/>
            <person name="Gregory S."/>
            <person name="Cheng C.H.C."/>
            <person name="Catchen J.M."/>
        </authorList>
    </citation>
    <scope>NUCLEOTIDE SEQUENCE [LARGE SCALE GENOMIC DNA]</scope>
    <source>
        <strain evidence="2">JC2023a</strain>
    </source>
</reference>
<accession>A0AAN8CMU9</accession>